<sequence>MLNKLILISVLSLLLWSCAEEKEEGLISGLKLTGDKMADALVLAALTAPTCQFLTNENANTPFELSEGSISICSVVAASGSFSVTTTGSYEVSGNSGRQTLTSNNCNSKQFDFIVAFKDGNTELYSSSGGVNKQMTLETGKIYTIQSSGLVDPNNYKCSGLAVSSHISAYRLNVKKL</sequence>
<reference evidence="1" key="1">
    <citation type="journal article" date="2019" name="PLoS Negl. Trop. Dis.">
        <title>Revisiting the worldwide diversity of Leptospira species in the environment.</title>
        <authorList>
            <person name="Vincent A.T."/>
            <person name="Schiettekatte O."/>
            <person name="Bourhy P."/>
            <person name="Veyrier F.J."/>
            <person name="Picardeau M."/>
        </authorList>
    </citation>
    <scope>NUCLEOTIDE SEQUENCE [LARGE SCALE GENOMIC DNA]</scope>
    <source>
        <strain evidence="1">201800287</strain>
    </source>
</reference>
<dbReference type="AlphaFoldDB" id="A0A4R9IFA6"/>
<evidence type="ECO:0000313" key="2">
    <source>
        <dbReference type="Proteomes" id="UP000298009"/>
    </source>
</evidence>
<dbReference type="Proteomes" id="UP000298009">
    <property type="component" value="Unassembled WGS sequence"/>
</dbReference>
<organism evidence="1 2">
    <name type="scientific">Leptospira noumeaensis</name>
    <dbReference type="NCBI Taxonomy" id="2484964"/>
    <lineage>
        <taxon>Bacteria</taxon>
        <taxon>Pseudomonadati</taxon>
        <taxon>Spirochaetota</taxon>
        <taxon>Spirochaetia</taxon>
        <taxon>Leptospirales</taxon>
        <taxon>Leptospiraceae</taxon>
        <taxon>Leptospira</taxon>
    </lineage>
</organism>
<comment type="caution">
    <text evidence="1">The sequence shown here is derived from an EMBL/GenBank/DDBJ whole genome shotgun (WGS) entry which is preliminary data.</text>
</comment>
<keyword evidence="2" id="KW-1185">Reference proteome</keyword>
<protein>
    <submittedName>
        <fullName evidence="1">Uncharacterized protein</fullName>
    </submittedName>
</protein>
<dbReference type="OrthoDB" id="328192at2"/>
<accession>A0A4R9IFA6</accession>
<gene>
    <name evidence="1" type="ORF">EHQ24_06535</name>
</gene>
<dbReference type="RefSeq" id="WP_135600871.1">
    <property type="nucleotide sequence ID" value="NZ_RQFK01000014.1"/>
</dbReference>
<dbReference type="EMBL" id="RQFK01000014">
    <property type="protein sequence ID" value="TGK84643.1"/>
    <property type="molecule type" value="Genomic_DNA"/>
</dbReference>
<proteinExistence type="predicted"/>
<name>A0A4R9IFA6_9LEPT</name>
<evidence type="ECO:0000313" key="1">
    <source>
        <dbReference type="EMBL" id="TGK84643.1"/>
    </source>
</evidence>